<keyword evidence="4" id="KW-1185">Reference proteome</keyword>
<gene>
    <name evidence="3" type="ORF">KOW79_014478</name>
</gene>
<organism evidence="3 4">
    <name type="scientific">Hemibagrus wyckioides</name>
    <dbReference type="NCBI Taxonomy" id="337641"/>
    <lineage>
        <taxon>Eukaryota</taxon>
        <taxon>Metazoa</taxon>
        <taxon>Chordata</taxon>
        <taxon>Craniata</taxon>
        <taxon>Vertebrata</taxon>
        <taxon>Euteleostomi</taxon>
        <taxon>Actinopterygii</taxon>
        <taxon>Neopterygii</taxon>
        <taxon>Teleostei</taxon>
        <taxon>Ostariophysi</taxon>
        <taxon>Siluriformes</taxon>
        <taxon>Bagridae</taxon>
        <taxon>Hemibagrus</taxon>
    </lineage>
</organism>
<dbReference type="GO" id="GO:0038023">
    <property type="term" value="F:signaling receptor activity"/>
    <property type="evidence" value="ECO:0007669"/>
    <property type="project" value="InterPro"/>
</dbReference>
<dbReference type="Gene3D" id="2.60.40.10">
    <property type="entry name" value="Immunoglobulins"/>
    <property type="match status" value="1"/>
</dbReference>
<dbReference type="InterPro" id="IPR039257">
    <property type="entry name" value="BTLA"/>
</dbReference>
<sequence length="227" mass="24940">MPKILLSGCLFTVLAFSFHLQVYASECVTTVLATRNNLYIPEGGSVSLWCDVHHCKHKWTGGWGIRQRHFTFLNMSERVQLSWNKISDNITRLFLIIHNVNQSDSGAYQCNINWETISSLGHVIKINVTAVPGSTGRKLSYRLLVCAAASLCFPLTLALACCLSSNSQPPPPVPPPRSRNSSTARVKPNADVVYAALTMNHPRQQSAAQAMEATTSVIYSTVTFSTA</sequence>
<dbReference type="OrthoDB" id="8950231at2759"/>
<dbReference type="SUPFAM" id="SSF48726">
    <property type="entry name" value="Immunoglobulin"/>
    <property type="match status" value="1"/>
</dbReference>
<dbReference type="InterPro" id="IPR013783">
    <property type="entry name" value="Ig-like_fold"/>
</dbReference>
<evidence type="ECO:0000256" key="1">
    <source>
        <dbReference type="SAM" id="SignalP"/>
    </source>
</evidence>
<dbReference type="PROSITE" id="PS50835">
    <property type="entry name" value="IG_LIKE"/>
    <property type="match status" value="1"/>
</dbReference>
<dbReference type="GO" id="GO:0002768">
    <property type="term" value="P:immune response-regulating cell surface receptor signaling pathway"/>
    <property type="evidence" value="ECO:0007669"/>
    <property type="project" value="InterPro"/>
</dbReference>
<dbReference type="InterPro" id="IPR007110">
    <property type="entry name" value="Ig-like_dom"/>
</dbReference>
<feature type="domain" description="Ig-like" evidence="2">
    <location>
        <begin position="2"/>
        <end position="129"/>
    </location>
</feature>
<dbReference type="AlphaFoldDB" id="A0A9D3SFA4"/>
<accession>A0A9D3SFA4</accession>
<dbReference type="InterPro" id="IPR036179">
    <property type="entry name" value="Ig-like_dom_sf"/>
</dbReference>
<comment type="caution">
    <text evidence="3">The sequence shown here is derived from an EMBL/GenBank/DDBJ whole genome shotgun (WGS) entry which is preliminary data.</text>
</comment>
<dbReference type="PANTHER" id="PTHR37996">
    <property type="entry name" value="B- AND T-LYMPHOCYTE ATTENUATOR"/>
    <property type="match status" value="1"/>
</dbReference>
<dbReference type="SMART" id="SM00409">
    <property type="entry name" value="IG"/>
    <property type="match status" value="1"/>
</dbReference>
<proteinExistence type="predicted"/>
<keyword evidence="1" id="KW-0732">Signal</keyword>
<dbReference type="GO" id="GO:0005886">
    <property type="term" value="C:plasma membrane"/>
    <property type="evidence" value="ECO:0007669"/>
    <property type="project" value="InterPro"/>
</dbReference>
<dbReference type="InterPro" id="IPR003599">
    <property type="entry name" value="Ig_sub"/>
</dbReference>
<protein>
    <recommendedName>
        <fullName evidence="2">Ig-like domain-containing protein</fullName>
    </recommendedName>
</protein>
<dbReference type="Proteomes" id="UP000824219">
    <property type="component" value="Linkage Group LG17"/>
</dbReference>
<name>A0A9D3SFA4_9TELE</name>
<evidence type="ECO:0000259" key="2">
    <source>
        <dbReference type="PROSITE" id="PS50835"/>
    </source>
</evidence>
<dbReference type="EMBL" id="JAHKSW010000017">
    <property type="protein sequence ID" value="KAG7321620.1"/>
    <property type="molecule type" value="Genomic_DNA"/>
</dbReference>
<evidence type="ECO:0000313" key="4">
    <source>
        <dbReference type="Proteomes" id="UP000824219"/>
    </source>
</evidence>
<reference evidence="3 4" key="1">
    <citation type="submission" date="2021-06" db="EMBL/GenBank/DDBJ databases">
        <title>Chromosome-level genome assembly of the red-tail catfish (Hemibagrus wyckioides).</title>
        <authorList>
            <person name="Shao F."/>
        </authorList>
    </citation>
    <scope>NUCLEOTIDE SEQUENCE [LARGE SCALE GENOMIC DNA]</scope>
    <source>
        <strain evidence="3">EC202008001</strain>
        <tissue evidence="3">Blood</tissue>
    </source>
</reference>
<feature type="signal peptide" evidence="1">
    <location>
        <begin position="1"/>
        <end position="24"/>
    </location>
</feature>
<evidence type="ECO:0000313" key="3">
    <source>
        <dbReference type="EMBL" id="KAG7321620.1"/>
    </source>
</evidence>
<dbReference type="PANTHER" id="PTHR37996:SF1">
    <property type="entry name" value="B- AND T-LYMPHOCYTE ATTENUATOR"/>
    <property type="match status" value="1"/>
</dbReference>
<feature type="chain" id="PRO_5038866680" description="Ig-like domain-containing protein" evidence="1">
    <location>
        <begin position="25"/>
        <end position="227"/>
    </location>
</feature>